<protein>
    <submittedName>
        <fullName evidence="2">Uncharacterized protein</fullName>
    </submittedName>
</protein>
<feature type="non-terminal residue" evidence="2">
    <location>
        <position position="222"/>
    </location>
</feature>
<evidence type="ECO:0000313" key="3">
    <source>
        <dbReference type="Proteomes" id="UP001497497"/>
    </source>
</evidence>
<dbReference type="Proteomes" id="UP001497497">
    <property type="component" value="Unassembled WGS sequence"/>
</dbReference>
<feature type="compositionally biased region" description="Low complexity" evidence="1">
    <location>
        <begin position="62"/>
        <end position="78"/>
    </location>
</feature>
<evidence type="ECO:0000256" key="1">
    <source>
        <dbReference type="SAM" id="MobiDB-lite"/>
    </source>
</evidence>
<feature type="region of interest" description="Disordered" evidence="1">
    <location>
        <begin position="1"/>
        <end position="26"/>
    </location>
</feature>
<keyword evidence="3" id="KW-1185">Reference proteome</keyword>
<feature type="compositionally biased region" description="Polar residues" evidence="1">
    <location>
        <begin position="10"/>
        <end position="26"/>
    </location>
</feature>
<feature type="compositionally biased region" description="Basic and acidic residues" evidence="1">
    <location>
        <begin position="79"/>
        <end position="91"/>
    </location>
</feature>
<evidence type="ECO:0000313" key="2">
    <source>
        <dbReference type="EMBL" id="CAL1539109.1"/>
    </source>
</evidence>
<feature type="non-terminal residue" evidence="2">
    <location>
        <position position="1"/>
    </location>
</feature>
<organism evidence="2 3">
    <name type="scientific">Lymnaea stagnalis</name>
    <name type="common">Great pond snail</name>
    <name type="synonym">Helix stagnalis</name>
    <dbReference type="NCBI Taxonomy" id="6523"/>
    <lineage>
        <taxon>Eukaryota</taxon>
        <taxon>Metazoa</taxon>
        <taxon>Spiralia</taxon>
        <taxon>Lophotrochozoa</taxon>
        <taxon>Mollusca</taxon>
        <taxon>Gastropoda</taxon>
        <taxon>Heterobranchia</taxon>
        <taxon>Euthyneura</taxon>
        <taxon>Panpulmonata</taxon>
        <taxon>Hygrophila</taxon>
        <taxon>Lymnaeoidea</taxon>
        <taxon>Lymnaeidae</taxon>
        <taxon>Lymnaea</taxon>
    </lineage>
</organism>
<gene>
    <name evidence="2" type="ORF">GSLYS_00012930001</name>
</gene>
<dbReference type="EMBL" id="CAXITT010000326">
    <property type="protein sequence ID" value="CAL1539109.1"/>
    <property type="molecule type" value="Genomic_DNA"/>
</dbReference>
<accession>A0AAV2HY79</accession>
<reference evidence="2 3" key="1">
    <citation type="submission" date="2024-04" db="EMBL/GenBank/DDBJ databases">
        <authorList>
            <consortium name="Genoscope - CEA"/>
            <person name="William W."/>
        </authorList>
    </citation>
    <scope>NUCLEOTIDE SEQUENCE [LARGE SCALE GENOMIC DNA]</scope>
</reference>
<sequence>AFGNEPEASIRSSFTDSTFKVGSSTNSLKAPISGIRISSSILKASAMQSSLFQRSNFPPASSSYLMSSNSSTDSTNNDTNDKDSSTFKDTDLNETISSGIQATPVQSNISEGGSDAKGATSMSTVRFSMAQNRPCIEHPKMYVILKNDLNEKQIYIYEECKFEISFDHRGLLKIAFCLPDVQLDGGVSVEVNNRMIPVDDHRAGCTRFMLWEKNFDSGEKDR</sequence>
<feature type="region of interest" description="Disordered" evidence="1">
    <location>
        <begin position="62"/>
        <end position="117"/>
    </location>
</feature>
<feature type="compositionally biased region" description="Polar residues" evidence="1">
    <location>
        <begin position="93"/>
        <end position="111"/>
    </location>
</feature>
<name>A0AAV2HY79_LYMST</name>
<proteinExistence type="predicted"/>
<dbReference type="AlphaFoldDB" id="A0AAV2HY79"/>
<comment type="caution">
    <text evidence="2">The sequence shown here is derived from an EMBL/GenBank/DDBJ whole genome shotgun (WGS) entry which is preliminary data.</text>
</comment>